<dbReference type="RefSeq" id="WP_250723411.1">
    <property type="nucleotide sequence ID" value="NZ_CP098400.1"/>
</dbReference>
<evidence type="ECO:0000256" key="1">
    <source>
        <dbReference type="SAM" id="Coils"/>
    </source>
</evidence>
<feature type="transmembrane region" description="Helical" evidence="2">
    <location>
        <begin position="12"/>
        <end position="32"/>
    </location>
</feature>
<dbReference type="InterPro" id="IPR007060">
    <property type="entry name" value="FtsL/DivIC"/>
</dbReference>
<keyword evidence="1" id="KW-0175">Coiled coil</keyword>
<dbReference type="EMBL" id="CP098400">
    <property type="protein sequence ID" value="URW79485.1"/>
    <property type="molecule type" value="Genomic_DNA"/>
</dbReference>
<sequence length="101" mass="12417">MNWTDKLKLVIPLLRNKFVLTGLIFIVWMLFFDQNNLIDRFSLAARIKDLEKQKEHYQQQILENRTKMEELRSNHENLEKFAREEYLMKKDDEELFIIIED</sequence>
<evidence type="ECO:0000313" key="4">
    <source>
        <dbReference type="Proteomes" id="UP001056426"/>
    </source>
</evidence>
<dbReference type="AlphaFoldDB" id="A0A9J6ZP59"/>
<evidence type="ECO:0000256" key="2">
    <source>
        <dbReference type="SAM" id="Phobius"/>
    </source>
</evidence>
<keyword evidence="2" id="KW-0812">Transmembrane</keyword>
<keyword evidence="4" id="KW-1185">Reference proteome</keyword>
<reference evidence="3" key="1">
    <citation type="submission" date="2022-05" db="EMBL/GenBank/DDBJ databases">
        <authorList>
            <person name="Sun X."/>
        </authorList>
    </citation>
    <scope>NUCLEOTIDE SEQUENCE</scope>
    <source>
        <strain evidence="3">Ai-910</strain>
    </source>
</reference>
<accession>A0A9J6ZP59</accession>
<evidence type="ECO:0000313" key="3">
    <source>
        <dbReference type="EMBL" id="URW79485.1"/>
    </source>
</evidence>
<gene>
    <name evidence="3" type="ORF">M9189_11545</name>
</gene>
<feature type="coiled-coil region" evidence="1">
    <location>
        <begin position="40"/>
        <end position="74"/>
    </location>
</feature>
<name>A0A9J6ZP59_9BACT</name>
<organism evidence="3 4">
    <name type="scientific">Xiashengella succiniciproducens</name>
    <dbReference type="NCBI Taxonomy" id="2949635"/>
    <lineage>
        <taxon>Bacteria</taxon>
        <taxon>Pseudomonadati</taxon>
        <taxon>Bacteroidota</taxon>
        <taxon>Bacteroidia</taxon>
        <taxon>Marinilabiliales</taxon>
        <taxon>Marinilabiliaceae</taxon>
        <taxon>Xiashengella</taxon>
    </lineage>
</organism>
<protein>
    <submittedName>
        <fullName evidence="3">Septum formation initiator family protein</fullName>
    </submittedName>
</protein>
<dbReference type="KEGG" id="alkq:M9189_11545"/>
<dbReference type="Proteomes" id="UP001056426">
    <property type="component" value="Chromosome"/>
</dbReference>
<dbReference type="Pfam" id="PF04977">
    <property type="entry name" value="DivIC"/>
    <property type="match status" value="1"/>
</dbReference>
<keyword evidence="2" id="KW-0472">Membrane</keyword>
<reference evidence="3" key="2">
    <citation type="submission" date="2022-06" db="EMBL/GenBank/DDBJ databases">
        <title>Xiashengella guii gen. nov. sp. nov., a bacterium isolated form anaerobic digestion tank.</title>
        <authorList>
            <person name="Huang H."/>
        </authorList>
    </citation>
    <scope>NUCLEOTIDE SEQUENCE</scope>
    <source>
        <strain evidence="3">Ai-910</strain>
    </source>
</reference>
<proteinExistence type="predicted"/>
<keyword evidence="2" id="KW-1133">Transmembrane helix</keyword>